<keyword evidence="4" id="KW-0238">DNA-binding</keyword>
<dbReference type="Pfam" id="PF25601">
    <property type="entry name" value="AAA_lid_14"/>
    <property type="match status" value="1"/>
</dbReference>
<organism evidence="7 8">
    <name type="scientific">Paraburkholderia fungorum</name>
    <dbReference type="NCBI Taxonomy" id="134537"/>
    <lineage>
        <taxon>Bacteria</taxon>
        <taxon>Pseudomonadati</taxon>
        <taxon>Pseudomonadota</taxon>
        <taxon>Betaproteobacteria</taxon>
        <taxon>Burkholderiales</taxon>
        <taxon>Burkholderiaceae</taxon>
        <taxon>Paraburkholderia</taxon>
    </lineage>
</organism>
<dbReference type="InterPro" id="IPR025944">
    <property type="entry name" value="Sigma_54_int_dom_CS"/>
</dbReference>
<dbReference type="InterPro" id="IPR027417">
    <property type="entry name" value="P-loop_NTPase"/>
</dbReference>
<keyword evidence="3" id="KW-0805">Transcription regulation</keyword>
<dbReference type="EMBL" id="MCAS01000009">
    <property type="protein sequence ID" value="RKF47397.1"/>
    <property type="molecule type" value="Genomic_DNA"/>
</dbReference>
<dbReference type="InterPro" id="IPR002078">
    <property type="entry name" value="Sigma_54_int"/>
</dbReference>
<feature type="domain" description="Sigma-54 factor interaction" evidence="6">
    <location>
        <begin position="213"/>
        <end position="442"/>
    </location>
</feature>
<dbReference type="PANTHER" id="PTHR32071">
    <property type="entry name" value="TRANSCRIPTIONAL REGULATORY PROTEIN"/>
    <property type="match status" value="1"/>
</dbReference>
<dbReference type="SUPFAM" id="SSF52540">
    <property type="entry name" value="P-loop containing nucleoside triphosphate hydrolases"/>
    <property type="match status" value="1"/>
</dbReference>
<dbReference type="Pfam" id="PF20161">
    <property type="entry name" value="VpsR"/>
    <property type="match status" value="1"/>
</dbReference>
<dbReference type="Pfam" id="PF00158">
    <property type="entry name" value="Sigma54_activat"/>
    <property type="match status" value="1"/>
</dbReference>
<dbReference type="InterPro" id="IPR009057">
    <property type="entry name" value="Homeodomain-like_sf"/>
</dbReference>
<proteinExistence type="predicted"/>
<dbReference type="SMART" id="SM00382">
    <property type="entry name" value="AAA"/>
    <property type="match status" value="1"/>
</dbReference>
<evidence type="ECO:0000256" key="4">
    <source>
        <dbReference type="ARBA" id="ARBA00023125"/>
    </source>
</evidence>
<dbReference type="PROSITE" id="PS00676">
    <property type="entry name" value="SIGMA54_INTERACT_2"/>
    <property type="match status" value="1"/>
</dbReference>
<dbReference type="InterPro" id="IPR002197">
    <property type="entry name" value="HTH_Fis"/>
</dbReference>
<dbReference type="Gene3D" id="1.10.10.60">
    <property type="entry name" value="Homeodomain-like"/>
    <property type="match status" value="1"/>
</dbReference>
<dbReference type="InterPro" id="IPR058031">
    <property type="entry name" value="AAA_lid_NorR"/>
</dbReference>
<dbReference type="Proteomes" id="UP000283709">
    <property type="component" value="Unassembled WGS sequence"/>
</dbReference>
<comment type="caution">
    <text evidence="7">The sequence shown here is derived from an EMBL/GenBank/DDBJ whole genome shotgun (WGS) entry which is preliminary data.</text>
</comment>
<dbReference type="GO" id="GO:0043565">
    <property type="term" value="F:sequence-specific DNA binding"/>
    <property type="evidence" value="ECO:0007669"/>
    <property type="project" value="InterPro"/>
</dbReference>
<keyword evidence="5" id="KW-0804">Transcription</keyword>
<dbReference type="RefSeq" id="WP_259461360.1">
    <property type="nucleotide sequence ID" value="NZ_MCAS01000009.1"/>
</dbReference>
<dbReference type="PANTHER" id="PTHR32071:SF120">
    <property type="entry name" value="TRANSCRIPTIONAL REGULATOR-RELATED"/>
    <property type="match status" value="1"/>
</dbReference>
<name>A0A420GQD9_9BURK</name>
<dbReference type="GO" id="GO:0006355">
    <property type="term" value="P:regulation of DNA-templated transcription"/>
    <property type="evidence" value="ECO:0007669"/>
    <property type="project" value="InterPro"/>
</dbReference>
<dbReference type="FunFam" id="3.40.50.300:FF:000006">
    <property type="entry name" value="DNA-binding transcriptional regulator NtrC"/>
    <property type="match status" value="1"/>
</dbReference>
<dbReference type="PROSITE" id="PS00688">
    <property type="entry name" value="SIGMA54_INTERACT_3"/>
    <property type="match status" value="1"/>
</dbReference>
<evidence type="ECO:0000259" key="6">
    <source>
        <dbReference type="PROSITE" id="PS50045"/>
    </source>
</evidence>
<gene>
    <name evidence="7" type="ORF">BCY88_22290</name>
</gene>
<accession>A0A420GQD9</accession>
<dbReference type="Gene3D" id="3.40.50.300">
    <property type="entry name" value="P-loop containing nucleotide triphosphate hydrolases"/>
    <property type="match status" value="1"/>
</dbReference>
<dbReference type="AlphaFoldDB" id="A0A420GQD9"/>
<evidence type="ECO:0000256" key="1">
    <source>
        <dbReference type="ARBA" id="ARBA00022741"/>
    </source>
</evidence>
<evidence type="ECO:0000313" key="8">
    <source>
        <dbReference type="Proteomes" id="UP000283709"/>
    </source>
</evidence>
<protein>
    <submittedName>
        <fullName evidence="7">Fis family transcriptional regulator</fullName>
    </submittedName>
</protein>
<evidence type="ECO:0000256" key="2">
    <source>
        <dbReference type="ARBA" id="ARBA00022840"/>
    </source>
</evidence>
<dbReference type="SUPFAM" id="SSF46689">
    <property type="entry name" value="Homeodomain-like"/>
    <property type="match status" value="1"/>
</dbReference>
<evidence type="ECO:0000256" key="5">
    <source>
        <dbReference type="ARBA" id="ARBA00023163"/>
    </source>
</evidence>
<reference evidence="7 8" key="1">
    <citation type="submission" date="2016-07" db="EMBL/GenBank/DDBJ databases">
        <title>Genome analysis of Burkholderia fungorum ES3-20.</title>
        <authorList>
            <person name="Xu D."/>
            <person name="Yao R."/>
            <person name="Zheng S."/>
        </authorList>
    </citation>
    <scope>NUCLEOTIDE SEQUENCE [LARGE SCALE GENOMIC DNA]</scope>
    <source>
        <strain evidence="7 8">ES3-20</strain>
    </source>
</reference>
<evidence type="ECO:0000313" key="7">
    <source>
        <dbReference type="EMBL" id="RKF47397.1"/>
    </source>
</evidence>
<dbReference type="PROSITE" id="PS50045">
    <property type="entry name" value="SIGMA54_INTERACT_4"/>
    <property type="match status" value="1"/>
</dbReference>
<dbReference type="Gene3D" id="1.10.8.60">
    <property type="match status" value="1"/>
</dbReference>
<dbReference type="InterPro" id="IPR045343">
    <property type="entry name" value="VpsR"/>
</dbReference>
<dbReference type="InterPro" id="IPR003593">
    <property type="entry name" value="AAA+_ATPase"/>
</dbReference>
<sequence>MRESPHLSSVALPSGTHLSIARAPEGPVTRATGVLGGRPSEVSLARPQEAVVERLHEPSTTAKGSGLPHAQTERTLLYVARTPDEGLSAHLKSRGWHVMVARSAHEVARLLKPDVVCAGIADLASFAPRDLGGLEASLRQQQIGWIALVTSERLADPGVRRLIRHYCFDYVKTPVANITIDYLASHAFGMVTLCDVDEIPPAAPAAADDEDEMVGTCEAMQQLFRTIRKVANTDASVFISGESGTGKELTALAIHERSPRRKAPFIAINCGAIPHHLLQSELFGYERGAFTGANQRKIGRVEAADGGTLLLDEIGDLPMESQASLLRFLQEGKIERLGGRESIQVDVRIISATHVDLEVAMREGRFRADLFHRLCVLRVDEPPLRARGKDIEILAHHIMHKFKTDSARKIRGFTPSAIEAMYNYSWPGNVRELINRVRRAIVMAENKLISADDLDLAQFTEQQTMSLSQAREAAEKRAIEAALLRHRHRLNEAATDLNISRVTLYRLMGQHGLRDPSAADEKASLEAFATGEPAHE</sequence>
<keyword evidence="2" id="KW-0067">ATP-binding</keyword>
<dbReference type="Pfam" id="PF02954">
    <property type="entry name" value="HTH_8"/>
    <property type="match status" value="1"/>
</dbReference>
<dbReference type="InterPro" id="IPR025943">
    <property type="entry name" value="Sigma_54_int_dom_ATP-bd_2"/>
</dbReference>
<keyword evidence="1" id="KW-0547">Nucleotide-binding</keyword>
<evidence type="ECO:0000256" key="3">
    <source>
        <dbReference type="ARBA" id="ARBA00023015"/>
    </source>
</evidence>
<dbReference type="CDD" id="cd00009">
    <property type="entry name" value="AAA"/>
    <property type="match status" value="1"/>
</dbReference>
<dbReference type="GO" id="GO:0005524">
    <property type="term" value="F:ATP binding"/>
    <property type="evidence" value="ECO:0007669"/>
    <property type="project" value="UniProtKB-KW"/>
</dbReference>